<name>A0AAD6YZH9_9AGAR</name>
<organism evidence="1 2">
    <name type="scientific">Mycena albidolilacea</name>
    <dbReference type="NCBI Taxonomy" id="1033008"/>
    <lineage>
        <taxon>Eukaryota</taxon>
        <taxon>Fungi</taxon>
        <taxon>Dikarya</taxon>
        <taxon>Basidiomycota</taxon>
        <taxon>Agaricomycotina</taxon>
        <taxon>Agaricomycetes</taxon>
        <taxon>Agaricomycetidae</taxon>
        <taxon>Agaricales</taxon>
        <taxon>Marasmiineae</taxon>
        <taxon>Mycenaceae</taxon>
        <taxon>Mycena</taxon>
    </lineage>
</organism>
<comment type="caution">
    <text evidence="1">The sequence shown here is derived from an EMBL/GenBank/DDBJ whole genome shotgun (WGS) entry which is preliminary data.</text>
</comment>
<evidence type="ECO:0000313" key="1">
    <source>
        <dbReference type="EMBL" id="KAJ7302307.1"/>
    </source>
</evidence>
<dbReference type="Proteomes" id="UP001218218">
    <property type="component" value="Unassembled WGS sequence"/>
</dbReference>
<protein>
    <submittedName>
        <fullName evidence="1">Uncharacterized protein</fullName>
    </submittedName>
</protein>
<gene>
    <name evidence="1" type="ORF">DFH08DRAFT_826796</name>
</gene>
<proteinExistence type="predicted"/>
<reference evidence="1" key="1">
    <citation type="submission" date="2023-03" db="EMBL/GenBank/DDBJ databases">
        <title>Massive genome expansion in bonnet fungi (Mycena s.s.) driven by repeated elements and novel gene families across ecological guilds.</title>
        <authorList>
            <consortium name="Lawrence Berkeley National Laboratory"/>
            <person name="Harder C.B."/>
            <person name="Miyauchi S."/>
            <person name="Viragh M."/>
            <person name="Kuo A."/>
            <person name="Thoen E."/>
            <person name="Andreopoulos B."/>
            <person name="Lu D."/>
            <person name="Skrede I."/>
            <person name="Drula E."/>
            <person name="Henrissat B."/>
            <person name="Morin E."/>
            <person name="Kohler A."/>
            <person name="Barry K."/>
            <person name="LaButti K."/>
            <person name="Morin E."/>
            <person name="Salamov A."/>
            <person name="Lipzen A."/>
            <person name="Mereny Z."/>
            <person name="Hegedus B."/>
            <person name="Baldrian P."/>
            <person name="Stursova M."/>
            <person name="Weitz H."/>
            <person name="Taylor A."/>
            <person name="Grigoriev I.V."/>
            <person name="Nagy L.G."/>
            <person name="Martin F."/>
            <person name="Kauserud H."/>
        </authorList>
    </citation>
    <scope>NUCLEOTIDE SEQUENCE</scope>
    <source>
        <strain evidence="1">CBHHK002</strain>
    </source>
</reference>
<keyword evidence="2" id="KW-1185">Reference proteome</keyword>
<sequence>MWVRIGTSLTFPQYPSPNSQRARRKSELHRQGCDLKCRGSVGFAVSARRRRWVPVEAWGAHHLRVVHAMPACGTVTAANAAGTGDEKPPGGVINGRGGIGLRMDGGSGEGMGQWGDSCSVCCAQEMVPVLFAGCGRARFRVVAGVGAEGAGHGSGGQGGDNRSTGDGERLLWVLRMQGVVHASALRACGSRRVVFAGDAIGARGGDKSGAGDGERLLHALRTQEAMKMQASVGGGGALLGGHGVQEGDEASLAARHASVTGCMVPRAASDAAGRGARIRLTRVPKLTIAALRFTCVGDGVREVLVEGRVRVVYIGMMVMRKKRRAGHTACSGAKNGLPILKTIGHGLTQTRHYTRKG</sequence>
<dbReference type="AlphaFoldDB" id="A0AAD6YZH9"/>
<accession>A0AAD6YZH9</accession>
<dbReference type="EMBL" id="JARIHO010000118">
    <property type="protein sequence ID" value="KAJ7302307.1"/>
    <property type="molecule type" value="Genomic_DNA"/>
</dbReference>
<evidence type="ECO:0000313" key="2">
    <source>
        <dbReference type="Proteomes" id="UP001218218"/>
    </source>
</evidence>